<reference evidence="2" key="1">
    <citation type="submission" date="2020-05" db="EMBL/GenBank/DDBJ databases">
        <title>Phylogenomic resolution of chytrid fungi.</title>
        <authorList>
            <person name="Stajich J.E."/>
            <person name="Amses K."/>
            <person name="Simmons R."/>
            <person name="Seto K."/>
            <person name="Myers J."/>
            <person name="Bonds A."/>
            <person name="Quandt C.A."/>
            <person name="Barry K."/>
            <person name="Liu P."/>
            <person name="Grigoriev I."/>
            <person name="Longcore J.E."/>
            <person name="James T.Y."/>
        </authorList>
    </citation>
    <scope>NUCLEOTIDE SEQUENCE</scope>
    <source>
        <strain evidence="2">PLAUS21</strain>
    </source>
</reference>
<dbReference type="EMBL" id="JADGKB010000105">
    <property type="protein sequence ID" value="KAJ3253593.1"/>
    <property type="molecule type" value="Genomic_DNA"/>
</dbReference>
<comment type="caution">
    <text evidence="2">The sequence shown here is derived from an EMBL/GenBank/DDBJ whole genome shotgun (WGS) entry which is preliminary data.</text>
</comment>
<protein>
    <recommendedName>
        <fullName evidence="4">DNA-directed RNA polymerase III subunit</fullName>
    </recommendedName>
</protein>
<feature type="region of interest" description="Disordered" evidence="1">
    <location>
        <begin position="35"/>
        <end position="90"/>
    </location>
</feature>
<feature type="compositionally biased region" description="Basic and acidic residues" evidence="1">
    <location>
        <begin position="35"/>
        <end position="44"/>
    </location>
</feature>
<name>A0AAD5UBV7_9FUNG</name>
<dbReference type="AlphaFoldDB" id="A0AAD5UBV7"/>
<dbReference type="Proteomes" id="UP001210925">
    <property type="component" value="Unassembled WGS sequence"/>
</dbReference>
<feature type="compositionally biased region" description="Acidic residues" evidence="1">
    <location>
        <begin position="45"/>
        <end position="90"/>
    </location>
</feature>
<accession>A0AAD5UBV7</accession>
<proteinExistence type="predicted"/>
<evidence type="ECO:0000313" key="2">
    <source>
        <dbReference type="EMBL" id="KAJ3253593.1"/>
    </source>
</evidence>
<keyword evidence="3" id="KW-1185">Reference proteome</keyword>
<gene>
    <name evidence="2" type="ORF">HK103_000435</name>
</gene>
<organism evidence="2 3">
    <name type="scientific">Boothiomyces macroporosus</name>
    <dbReference type="NCBI Taxonomy" id="261099"/>
    <lineage>
        <taxon>Eukaryota</taxon>
        <taxon>Fungi</taxon>
        <taxon>Fungi incertae sedis</taxon>
        <taxon>Chytridiomycota</taxon>
        <taxon>Chytridiomycota incertae sedis</taxon>
        <taxon>Chytridiomycetes</taxon>
        <taxon>Rhizophydiales</taxon>
        <taxon>Terramycetaceae</taxon>
        <taxon>Boothiomyces</taxon>
    </lineage>
</organism>
<evidence type="ECO:0000313" key="3">
    <source>
        <dbReference type="Proteomes" id="UP001210925"/>
    </source>
</evidence>
<evidence type="ECO:0000256" key="1">
    <source>
        <dbReference type="SAM" id="MobiDB-lite"/>
    </source>
</evidence>
<evidence type="ECO:0008006" key="4">
    <source>
        <dbReference type="Google" id="ProtNLM"/>
    </source>
</evidence>
<sequence>MEFFPDELHVAFTGTNKKRRSVKYADIDLSKLDEFEKDEKKDQDEINQEPDEDEEEPDEFEDEEDDNDYVIDHYDDEMDAIGNEDDGGDY</sequence>